<proteinExistence type="predicted"/>
<dbReference type="PATRIC" id="fig|754476.3.peg.829"/>
<dbReference type="HOGENOM" id="CLU_692062_0_0_6"/>
<reference evidence="1 2" key="1">
    <citation type="journal article" date="2012" name="J. Bacteriol.">
        <title>Complete genome sequences of Methylophaga sp. strain JAM1 and Methylophaga sp. strain JAM7.</title>
        <authorList>
            <person name="Villeneuve C."/>
            <person name="Martineau C."/>
            <person name="Mauffrey F."/>
            <person name="Villemur R."/>
        </authorList>
    </citation>
    <scope>NUCLEOTIDE SEQUENCE [LARGE SCALE GENOMIC DNA]</scope>
    <source>
        <strain evidence="1 2">JAM1</strain>
    </source>
</reference>
<accession>I1XH14</accession>
<dbReference type="Proteomes" id="UP000009144">
    <property type="component" value="Chromosome"/>
</dbReference>
<protein>
    <submittedName>
        <fullName evidence="1">Uncharacterized protein</fullName>
    </submittedName>
</protein>
<evidence type="ECO:0000313" key="2">
    <source>
        <dbReference type="Proteomes" id="UP000009144"/>
    </source>
</evidence>
<dbReference type="STRING" id="754476.Q7A_841"/>
<gene>
    <name evidence="1" type="ordered locus">Q7A_841</name>
</gene>
<dbReference type="eggNOG" id="ENOG502ZATP">
    <property type="taxonomic scope" value="Bacteria"/>
</dbReference>
<keyword evidence="2" id="KW-1185">Reference proteome</keyword>
<dbReference type="EMBL" id="CP003390">
    <property type="protein sequence ID" value="AFI83683.1"/>
    <property type="molecule type" value="Genomic_DNA"/>
</dbReference>
<name>I1XH14_METNJ</name>
<reference evidence="1 2" key="2">
    <citation type="journal article" date="2013" name="Int. J. Syst. Evol. Microbiol.">
        <title>Methylophaga nitratireducenticrescens sp. nov. and Methylophaga frappieri sp. nov., isolated from the biofilm of the methanol-fed denitrification system treating the seawater at the Montreal Biodome.</title>
        <authorList>
            <person name="Villeneuve C."/>
            <person name="Martineau C."/>
            <person name="Mauffrey F."/>
            <person name="Villemur R."/>
        </authorList>
    </citation>
    <scope>NUCLEOTIDE SEQUENCE [LARGE SCALE GENOMIC DNA]</scope>
    <source>
        <strain evidence="1 2">JAM1</strain>
    </source>
</reference>
<dbReference type="KEGG" id="mej:Q7A_841"/>
<organism evidence="1 2">
    <name type="scientific">Methylophaga nitratireducenticrescens</name>
    <dbReference type="NCBI Taxonomy" id="754476"/>
    <lineage>
        <taxon>Bacteria</taxon>
        <taxon>Pseudomonadati</taxon>
        <taxon>Pseudomonadota</taxon>
        <taxon>Gammaproteobacteria</taxon>
        <taxon>Thiotrichales</taxon>
        <taxon>Piscirickettsiaceae</taxon>
        <taxon>Methylophaga</taxon>
    </lineage>
</organism>
<evidence type="ECO:0000313" key="1">
    <source>
        <dbReference type="EMBL" id="AFI83683.1"/>
    </source>
</evidence>
<dbReference type="AlphaFoldDB" id="I1XH14"/>
<sequence>MMGHCEHLIEKWGEGTVILSPRDLKQEQLETFSKKLLKSDGKTLLDPQYYNPRATHEKLIEHDYWINDSEQYDTSVLSDSKFLASKFDAIKKLNTITQTYAYIIPSVICDGVDDIWFDYQYTFLEAAYKTFNDKERYATIALNKDVLEDEDAIERLIDASSSWKVDGYYIVPEGEYLMENTNWLANLSILVAGLKLQSRKVIVAYANHQMLYLSCSRADAIASGTFLNVRSFNPKKFLIKNEDSVSRRATWYYCPQALSEYRLRALDQAERVNGLDLLKPYGKTNAYIDKLFNAHPPSSSGFNESLAFRHYLDELKKQCNLATKSTFDETVNFNKELINGSLAFIHKLKSQGIRESGRSFEEVADYNLDAIDVLQKEYGPLLKRKW</sequence>